<evidence type="ECO:0000313" key="2">
    <source>
        <dbReference type="Proteomes" id="UP000183192"/>
    </source>
</evidence>
<dbReference type="AlphaFoldDB" id="A0A1J4TCJ5"/>
<protein>
    <submittedName>
        <fullName evidence="1">Toxin</fullName>
    </submittedName>
</protein>
<dbReference type="Proteomes" id="UP000183192">
    <property type="component" value="Unassembled WGS sequence"/>
</dbReference>
<evidence type="ECO:0000313" key="1">
    <source>
        <dbReference type="EMBL" id="OIO08198.1"/>
    </source>
</evidence>
<organism evidence="1 2">
    <name type="scientific">Candidatus Falkowbacteria bacterium CG1_02_37_44</name>
    <dbReference type="NCBI Taxonomy" id="1805146"/>
    <lineage>
        <taxon>Bacteria</taxon>
        <taxon>Candidatus Falkowiibacteriota</taxon>
    </lineage>
</organism>
<name>A0A1J4TCJ5_9BACT</name>
<gene>
    <name evidence="1" type="ORF">AUJ27_01140</name>
</gene>
<dbReference type="STRING" id="1805146.AUJ27_01140"/>
<comment type="caution">
    <text evidence="1">The sequence shown here is derived from an EMBL/GenBank/DDBJ whole genome shotgun (WGS) entry which is preliminary data.</text>
</comment>
<reference evidence="1 2" key="1">
    <citation type="journal article" date="2016" name="Environ. Microbiol.">
        <title>Genomic resolution of a cold subsurface aquifer community provides metabolic insights for novel microbes adapted to high CO concentrations.</title>
        <authorList>
            <person name="Probst A.J."/>
            <person name="Castelle C.J."/>
            <person name="Singh A."/>
            <person name="Brown C.T."/>
            <person name="Anantharaman K."/>
            <person name="Sharon I."/>
            <person name="Hug L.A."/>
            <person name="Burstein D."/>
            <person name="Emerson J.B."/>
            <person name="Thomas B.C."/>
            <person name="Banfield J.F."/>
        </authorList>
    </citation>
    <scope>NUCLEOTIDE SEQUENCE [LARGE SCALE GENOMIC DNA]</scope>
    <source>
        <strain evidence="1">CG1_02_37_44</strain>
    </source>
</reference>
<dbReference type="EMBL" id="MNUU01000020">
    <property type="protein sequence ID" value="OIO08198.1"/>
    <property type="molecule type" value="Genomic_DNA"/>
</dbReference>
<accession>A0A1J4TCJ5</accession>
<proteinExistence type="predicted"/>
<sequence>MKYLDWNLKKNDWLKKNRNIGFEEVAIALIEGDLLDIIDNPSKNFPKQKVFVIKINKYIYYIPFVEDEEKFFLKTIIPSRKAIKKYLEKL</sequence>